<feature type="region of interest" description="Disordered" evidence="1">
    <location>
        <begin position="110"/>
        <end position="146"/>
    </location>
</feature>
<proteinExistence type="predicted"/>
<dbReference type="OrthoDB" id="6382074at2759"/>
<accession>A0A8J4YB66</accession>
<keyword evidence="3" id="KW-1185">Reference proteome</keyword>
<name>A0A8J4YB66_CHIOP</name>
<organism evidence="2 3">
    <name type="scientific">Chionoecetes opilio</name>
    <name type="common">Atlantic snow crab</name>
    <name type="synonym">Cancer opilio</name>
    <dbReference type="NCBI Taxonomy" id="41210"/>
    <lineage>
        <taxon>Eukaryota</taxon>
        <taxon>Metazoa</taxon>
        <taxon>Ecdysozoa</taxon>
        <taxon>Arthropoda</taxon>
        <taxon>Crustacea</taxon>
        <taxon>Multicrustacea</taxon>
        <taxon>Malacostraca</taxon>
        <taxon>Eumalacostraca</taxon>
        <taxon>Eucarida</taxon>
        <taxon>Decapoda</taxon>
        <taxon>Pleocyemata</taxon>
        <taxon>Brachyura</taxon>
        <taxon>Eubrachyura</taxon>
        <taxon>Majoidea</taxon>
        <taxon>Majidae</taxon>
        <taxon>Chionoecetes</taxon>
    </lineage>
</organism>
<evidence type="ECO:0000313" key="3">
    <source>
        <dbReference type="Proteomes" id="UP000770661"/>
    </source>
</evidence>
<evidence type="ECO:0000256" key="1">
    <source>
        <dbReference type="SAM" id="MobiDB-lite"/>
    </source>
</evidence>
<sequence length="236" mass="25560">MGEEEREEIKSILKDLPHVATTGDSWTAHNRSFIGRQSTGSTPLTCRKRATLAIKEIKLSYNLRLARPRASSPPKLDQVTAPSQTRGRCPHHHANGANYVAAFSNYGSGVGEAEEDATNPDVRGGDQQPKDQEAGERALTSSASPWPLLQQLQWEDSPGCPSIKDAGNAHTVNLLASIDVSQVHTGTVGGPPPFKKTLARAQGLWNLQKRSSTHQPASSKCVLLQRVMDERRPGSS</sequence>
<dbReference type="EMBL" id="JACEEZ010011995">
    <property type="protein sequence ID" value="KAG0720944.1"/>
    <property type="molecule type" value="Genomic_DNA"/>
</dbReference>
<gene>
    <name evidence="2" type="ORF">GWK47_047412</name>
</gene>
<dbReference type="Proteomes" id="UP000770661">
    <property type="component" value="Unassembled WGS sequence"/>
</dbReference>
<reference evidence="2" key="1">
    <citation type="submission" date="2020-07" db="EMBL/GenBank/DDBJ databases">
        <title>The High-quality genome of the commercially important snow crab, Chionoecetes opilio.</title>
        <authorList>
            <person name="Jeong J.-H."/>
            <person name="Ryu S."/>
        </authorList>
    </citation>
    <scope>NUCLEOTIDE SEQUENCE</scope>
    <source>
        <strain evidence="2">MADBK_172401_WGS</strain>
        <tissue evidence="2">Digestive gland</tissue>
    </source>
</reference>
<protein>
    <submittedName>
        <fullName evidence="2">Uncharacterized protein</fullName>
    </submittedName>
</protein>
<dbReference type="AlphaFoldDB" id="A0A8J4YB66"/>
<evidence type="ECO:0000313" key="2">
    <source>
        <dbReference type="EMBL" id="KAG0720944.1"/>
    </source>
</evidence>
<comment type="caution">
    <text evidence="2">The sequence shown here is derived from an EMBL/GenBank/DDBJ whole genome shotgun (WGS) entry which is preliminary data.</text>
</comment>
<feature type="region of interest" description="Disordered" evidence="1">
    <location>
        <begin position="65"/>
        <end position="94"/>
    </location>
</feature>